<protein>
    <recommendedName>
        <fullName evidence="4">Fe2OG dioxygenase domain-containing protein</fullName>
    </recommendedName>
</protein>
<sequence>MAPAMLDTQPRTRGSAHQRVNQSAKVNGSSKKSTQENLKRPYLQFLDDVEAPGIGTLFDPKKHLAYQEPSTIHTMEEIGFPSSKGVSPIAVSEPFQLFTKEAVEIMRKEIMSKEVQEHYSYTSDIAPKQLRGYAPKCAKFIYEAWKHPKTLALLSKIAGVDLVPVMDYEIGHINLSTTKMVENIDDDDSAIVGWHRDSYPFVCVLMMSDTTNMIGGETALRTGTGDIMKVRGPSKGCAVVLQGRYIDHQALSAYGGQERITMVTSFRPRSPSIRDDTVLTTVRPISELSDLYGQTVEYQLENAEDRIRKMLRQVRDQMKAGSVNVPAIKEFLQFEIDALSHLNGEIVDPSLVKKGHVKEVCEEATGKKRAKSDA</sequence>
<proteinExistence type="predicted"/>
<organism evidence="2 3">
    <name type="scientific">Scytalidium lignicola</name>
    <name type="common">Hyphomycete</name>
    <dbReference type="NCBI Taxonomy" id="5539"/>
    <lineage>
        <taxon>Eukaryota</taxon>
        <taxon>Fungi</taxon>
        <taxon>Dikarya</taxon>
        <taxon>Ascomycota</taxon>
        <taxon>Pezizomycotina</taxon>
        <taxon>Leotiomycetes</taxon>
        <taxon>Leotiomycetes incertae sedis</taxon>
        <taxon>Scytalidium</taxon>
    </lineage>
</organism>
<dbReference type="Proteomes" id="UP000258309">
    <property type="component" value="Unassembled WGS sequence"/>
</dbReference>
<feature type="compositionally biased region" description="Polar residues" evidence="1">
    <location>
        <begin position="18"/>
        <end position="32"/>
    </location>
</feature>
<gene>
    <name evidence="2" type="ORF">B7463_g9619</name>
</gene>
<evidence type="ECO:0000256" key="1">
    <source>
        <dbReference type="SAM" id="MobiDB-lite"/>
    </source>
</evidence>
<dbReference type="OrthoDB" id="10256055at2759"/>
<dbReference type="EMBL" id="NCSJ02000246">
    <property type="protein sequence ID" value="RFU26732.1"/>
    <property type="molecule type" value="Genomic_DNA"/>
</dbReference>
<feature type="non-terminal residue" evidence="2">
    <location>
        <position position="1"/>
    </location>
</feature>
<evidence type="ECO:0000313" key="2">
    <source>
        <dbReference type="EMBL" id="RFU26732.1"/>
    </source>
</evidence>
<reference evidence="2 3" key="1">
    <citation type="submission" date="2018-05" db="EMBL/GenBank/DDBJ databases">
        <title>Draft genome sequence of Scytalidium lignicola DSM 105466, a ubiquitous saprotrophic fungus.</title>
        <authorList>
            <person name="Buettner E."/>
            <person name="Gebauer A.M."/>
            <person name="Hofrichter M."/>
            <person name="Liers C."/>
            <person name="Kellner H."/>
        </authorList>
    </citation>
    <scope>NUCLEOTIDE SEQUENCE [LARGE SCALE GENOMIC DNA]</scope>
    <source>
        <strain evidence="2 3">DSM 105466</strain>
    </source>
</reference>
<comment type="caution">
    <text evidence="2">The sequence shown here is derived from an EMBL/GenBank/DDBJ whole genome shotgun (WGS) entry which is preliminary data.</text>
</comment>
<feature type="region of interest" description="Disordered" evidence="1">
    <location>
        <begin position="1"/>
        <end position="37"/>
    </location>
</feature>
<dbReference type="PANTHER" id="PTHR41677">
    <property type="entry name" value="YALI0B19030P"/>
    <property type="match status" value="1"/>
</dbReference>
<keyword evidence="3" id="KW-1185">Reference proteome</keyword>
<feature type="non-terminal residue" evidence="2">
    <location>
        <position position="374"/>
    </location>
</feature>
<dbReference type="PANTHER" id="PTHR41677:SF1">
    <property type="entry name" value="FE2OG DIOXYGENASE DOMAIN-CONTAINING PROTEIN"/>
    <property type="match status" value="1"/>
</dbReference>
<evidence type="ECO:0000313" key="3">
    <source>
        <dbReference type="Proteomes" id="UP000258309"/>
    </source>
</evidence>
<name>A0A3E2H0G5_SCYLI</name>
<evidence type="ECO:0008006" key="4">
    <source>
        <dbReference type="Google" id="ProtNLM"/>
    </source>
</evidence>
<accession>A0A3E2H0G5</accession>
<dbReference type="OMA" id="CVLMMSD"/>
<dbReference type="AlphaFoldDB" id="A0A3E2H0G5"/>
<dbReference type="STRING" id="5539.A0A3E2H0G5"/>